<sequence>MNKYVNVPCAKCGKPFTEDDDVVVCPDCGAPHHRSCYLELGHCARQDQHTDGSTWQDPRQEAAPKENVTCPRCGAVNLPDAQYCATCGIPLDGSYQGPQPGNTAGGRQAGSYQNGGFQNGGYQNGGFQSGGYQNYSRPAEPQPIMTPMGPIYQDDDFDGVTAQEIAVFIGPNYRRYLSVFKMMRDSGHNFSFNWSAFFFNYCFLFYRKLYRPAIVVMSLVAMLFIPRLMYSSESIKYFLNVYMQVPVDYDLGLLGNLGTLISIINIVQLALMFVVASFSDRLYYNHVVREIKKLRSAAPSTLSQDQYLTMLAFNGRTNPRMGYGMALLSAAVVFGISYLITYQILATTML</sequence>
<keyword evidence="1" id="KW-0812">Transmembrane</keyword>
<keyword evidence="3" id="KW-1185">Reference proteome</keyword>
<evidence type="ECO:0000256" key="1">
    <source>
        <dbReference type="SAM" id="Phobius"/>
    </source>
</evidence>
<accession>A0ABS2GKS1</accession>
<feature type="transmembrane region" description="Helical" evidence="1">
    <location>
        <begin position="323"/>
        <end position="345"/>
    </location>
</feature>
<dbReference type="Proteomes" id="UP000724149">
    <property type="component" value="Unassembled WGS sequence"/>
</dbReference>
<dbReference type="InterPro" id="IPR024399">
    <property type="entry name" value="DUF2628"/>
</dbReference>
<comment type="caution">
    <text evidence="2">The sequence shown here is derived from an EMBL/GenBank/DDBJ whole genome shotgun (WGS) entry which is preliminary data.</text>
</comment>
<dbReference type="InterPro" id="IPR039522">
    <property type="entry name" value="RING_finger_1_prok"/>
</dbReference>
<evidence type="ECO:0000313" key="2">
    <source>
        <dbReference type="EMBL" id="MBM6923092.1"/>
    </source>
</evidence>
<dbReference type="EMBL" id="JACSNR010000004">
    <property type="protein sequence ID" value="MBM6923092.1"/>
    <property type="molecule type" value="Genomic_DNA"/>
</dbReference>
<evidence type="ECO:0000313" key="3">
    <source>
        <dbReference type="Proteomes" id="UP000724149"/>
    </source>
</evidence>
<organism evidence="2 3">
    <name type="scientific">Hydrogenoanaerobacterium saccharovorans</name>
    <dbReference type="NCBI Taxonomy" id="474960"/>
    <lineage>
        <taxon>Bacteria</taxon>
        <taxon>Bacillati</taxon>
        <taxon>Bacillota</taxon>
        <taxon>Clostridia</taxon>
        <taxon>Eubacteriales</taxon>
        <taxon>Oscillospiraceae</taxon>
        <taxon>Hydrogenoanaerobacterium</taxon>
    </lineage>
</organism>
<gene>
    <name evidence="2" type="ORF">H9X81_05210</name>
</gene>
<feature type="transmembrane region" description="Helical" evidence="1">
    <location>
        <begin position="212"/>
        <end position="230"/>
    </location>
</feature>
<reference evidence="2 3" key="1">
    <citation type="journal article" date="2021" name="Sci. Rep.">
        <title>The distribution of antibiotic resistance genes in chicken gut microbiota commensals.</title>
        <authorList>
            <person name="Juricova H."/>
            <person name="Matiasovicova J."/>
            <person name="Kubasova T."/>
            <person name="Cejkova D."/>
            <person name="Rychlik I."/>
        </authorList>
    </citation>
    <scope>NUCLEOTIDE SEQUENCE [LARGE SCALE GENOMIC DNA]</scope>
    <source>
        <strain evidence="2 3">An564</strain>
    </source>
</reference>
<dbReference type="Pfam" id="PF10947">
    <property type="entry name" value="DUF2628"/>
    <property type="match status" value="1"/>
</dbReference>
<proteinExistence type="predicted"/>
<feature type="transmembrane region" description="Helical" evidence="1">
    <location>
        <begin position="251"/>
        <end position="276"/>
    </location>
</feature>
<keyword evidence="1" id="KW-1133">Transmembrane helix</keyword>
<dbReference type="Pfam" id="PF14446">
    <property type="entry name" value="Prok-RING_1"/>
    <property type="match status" value="1"/>
</dbReference>
<dbReference type="RefSeq" id="WP_177502804.1">
    <property type="nucleotide sequence ID" value="NZ_JACSNR010000004.1"/>
</dbReference>
<keyword evidence="1" id="KW-0472">Membrane</keyword>
<name>A0ABS2GKS1_9FIRM</name>
<protein>
    <submittedName>
        <fullName evidence="2">DUF2628 domain-containing protein</fullName>
    </submittedName>
</protein>